<gene>
    <name evidence="1" type="ORF">PDM29_04775</name>
</gene>
<dbReference type="Pfam" id="PF11042">
    <property type="entry name" value="DUF2750"/>
    <property type="match status" value="1"/>
</dbReference>
<dbReference type="EMBL" id="CP115541">
    <property type="protein sequence ID" value="WNH53599.1"/>
    <property type="molecule type" value="Genomic_DNA"/>
</dbReference>
<keyword evidence="2" id="KW-1185">Reference proteome</keyword>
<evidence type="ECO:0000313" key="2">
    <source>
        <dbReference type="Proteomes" id="UP001302072"/>
    </source>
</evidence>
<name>A0ABY9YRM4_9GAMM</name>
<proteinExistence type="predicted"/>
<protein>
    <submittedName>
        <fullName evidence="1">DUF2750 domain-containing protein</fullName>
    </submittedName>
</protein>
<accession>A0ABY9YRM4</accession>
<reference evidence="1 2" key="1">
    <citation type="submission" date="2022-12" db="EMBL/GenBank/DDBJ databases">
        <title>Two new species, Stenotrophomonas aracearum and Stenotrophomonas oahuensis, isolated from Anthurium (Araceae family) in Hawaii.</title>
        <authorList>
            <person name="Chunag S.C."/>
            <person name="Dobhal S."/>
            <person name="Alvarez A."/>
            <person name="Arif M."/>
        </authorList>
    </citation>
    <scope>NUCLEOTIDE SEQUENCE [LARGE SCALE GENOMIC DNA]</scope>
    <source>
        <strain evidence="1 2">A5586</strain>
    </source>
</reference>
<organism evidence="1 2">
    <name type="scientific">Stenotrophomonas oahuensis</name>
    <dbReference type="NCBI Taxonomy" id="3003271"/>
    <lineage>
        <taxon>Bacteria</taxon>
        <taxon>Pseudomonadati</taxon>
        <taxon>Pseudomonadota</taxon>
        <taxon>Gammaproteobacteria</taxon>
        <taxon>Lysobacterales</taxon>
        <taxon>Lysobacteraceae</taxon>
        <taxon>Stenotrophomonas</taxon>
    </lineage>
</organism>
<dbReference type="InterPro" id="IPR021284">
    <property type="entry name" value="DUF2750"/>
</dbReference>
<dbReference type="RefSeq" id="WP_311192742.1">
    <property type="nucleotide sequence ID" value="NZ_CP115541.1"/>
</dbReference>
<sequence length="132" mass="15062">MDEYRFGNGEIEAVLATDAETRYRYFIKRTADWEQVWSLRNVDGWVLAATDDGRQVAPFWPFQAFAQRAAVAQWADAEPTPIPLESFMERWLPGLANDGRLACVFPGLNGRGPTVEPLMLKDDIQDELDRLE</sequence>
<evidence type="ECO:0000313" key="1">
    <source>
        <dbReference type="EMBL" id="WNH53599.1"/>
    </source>
</evidence>
<dbReference type="Proteomes" id="UP001302072">
    <property type="component" value="Chromosome"/>
</dbReference>